<evidence type="ECO:0000256" key="4">
    <source>
        <dbReference type="ARBA" id="ARBA00022989"/>
    </source>
</evidence>
<dbReference type="EMBL" id="VBOR01000054">
    <property type="protein sequence ID" value="TMQ49655.1"/>
    <property type="molecule type" value="Genomic_DNA"/>
</dbReference>
<evidence type="ECO:0000259" key="9">
    <source>
        <dbReference type="Pfam" id="PF12704"/>
    </source>
</evidence>
<feature type="transmembrane region" description="Helical" evidence="7">
    <location>
        <begin position="368"/>
        <end position="390"/>
    </location>
</feature>
<sequence>MQLGETINVALESLRANKLRSFLTMLGIVIGVGAVIAMVALGRGAQQSVKERIASLGTTLLTVLPNQARGQGGVASGSDRAPLTMSDARAIEDRGQFVAAVQPEMTRQMQAQYENRNTNTSIVGATANYLEVRKFSIAAGRMFTEPENAARRTVAVVGSQVVTDLGIASPEALVGAPLRINGVQFEVVGVLASKGQGGGFSNPDDQILVPIETARYRLFGSDRLRSVNVLAPTEDDIPVTMAEVQRILRREHRLRPGQEDDFQIRNQADFLTTLGETTQVFTYLLAGIAAVSLLVGGIGIMNIMLVSVTERTREIGIRKALGATQKTILLQFLIEALVLCLLGGIFGIAFGAGAAIVARSAFHWNTSVGASSILLAFLFSAAVGILFGVWPARRAASLDAIESLRYE</sequence>
<evidence type="ECO:0000256" key="5">
    <source>
        <dbReference type="ARBA" id="ARBA00023136"/>
    </source>
</evidence>
<comment type="caution">
    <text evidence="10">The sequence shown here is derived from an EMBL/GenBank/DDBJ whole genome shotgun (WGS) entry which is preliminary data.</text>
</comment>
<evidence type="ECO:0000313" key="11">
    <source>
        <dbReference type="Proteomes" id="UP000316292"/>
    </source>
</evidence>
<evidence type="ECO:0000256" key="2">
    <source>
        <dbReference type="ARBA" id="ARBA00022475"/>
    </source>
</evidence>
<evidence type="ECO:0000256" key="6">
    <source>
        <dbReference type="ARBA" id="ARBA00038076"/>
    </source>
</evidence>
<name>A0A538SE49_UNCEI</name>
<dbReference type="PANTHER" id="PTHR30572">
    <property type="entry name" value="MEMBRANE COMPONENT OF TRANSPORTER-RELATED"/>
    <property type="match status" value="1"/>
</dbReference>
<dbReference type="Proteomes" id="UP000316292">
    <property type="component" value="Unassembled WGS sequence"/>
</dbReference>
<feature type="domain" description="ABC3 transporter permease C-terminal" evidence="8">
    <location>
        <begin position="288"/>
        <end position="398"/>
    </location>
</feature>
<reference evidence="10 11" key="1">
    <citation type="journal article" date="2019" name="Nat. Microbiol.">
        <title>Mediterranean grassland soil C-N compound turnover is dependent on rainfall and depth, and is mediated by genomically divergent microorganisms.</title>
        <authorList>
            <person name="Diamond S."/>
            <person name="Andeer P.F."/>
            <person name="Li Z."/>
            <person name="Crits-Christoph A."/>
            <person name="Burstein D."/>
            <person name="Anantharaman K."/>
            <person name="Lane K.R."/>
            <person name="Thomas B.C."/>
            <person name="Pan C."/>
            <person name="Northen T.R."/>
            <person name="Banfield J.F."/>
        </authorList>
    </citation>
    <scope>NUCLEOTIDE SEQUENCE [LARGE SCALE GENOMIC DNA]</scope>
    <source>
        <strain evidence="10">WS_1</strain>
    </source>
</reference>
<dbReference type="InterPro" id="IPR025857">
    <property type="entry name" value="MacB_PCD"/>
</dbReference>
<keyword evidence="3 7" id="KW-0812">Transmembrane</keyword>
<keyword evidence="4 7" id="KW-1133">Transmembrane helix</keyword>
<dbReference type="Pfam" id="PF02687">
    <property type="entry name" value="FtsX"/>
    <property type="match status" value="1"/>
</dbReference>
<keyword evidence="5 7" id="KW-0472">Membrane</keyword>
<keyword evidence="2" id="KW-1003">Cell membrane</keyword>
<protein>
    <submittedName>
        <fullName evidence="10">FtsX-like permease family protein</fullName>
    </submittedName>
</protein>
<evidence type="ECO:0000256" key="3">
    <source>
        <dbReference type="ARBA" id="ARBA00022692"/>
    </source>
</evidence>
<dbReference type="GO" id="GO:0022857">
    <property type="term" value="F:transmembrane transporter activity"/>
    <property type="evidence" value="ECO:0007669"/>
    <property type="project" value="TreeGrafter"/>
</dbReference>
<organism evidence="10 11">
    <name type="scientific">Eiseniibacteriota bacterium</name>
    <dbReference type="NCBI Taxonomy" id="2212470"/>
    <lineage>
        <taxon>Bacteria</taxon>
        <taxon>Candidatus Eiseniibacteriota</taxon>
    </lineage>
</organism>
<comment type="similarity">
    <text evidence="6">Belongs to the ABC-4 integral membrane protein family.</text>
</comment>
<accession>A0A538SE49</accession>
<feature type="domain" description="MacB-like periplasmic core" evidence="9">
    <location>
        <begin position="21"/>
        <end position="246"/>
    </location>
</feature>
<dbReference type="PANTHER" id="PTHR30572:SF4">
    <property type="entry name" value="ABC TRANSPORTER PERMEASE YTRF"/>
    <property type="match status" value="1"/>
</dbReference>
<evidence type="ECO:0000256" key="7">
    <source>
        <dbReference type="SAM" id="Phobius"/>
    </source>
</evidence>
<evidence type="ECO:0000259" key="8">
    <source>
        <dbReference type="Pfam" id="PF02687"/>
    </source>
</evidence>
<dbReference type="GO" id="GO:0005886">
    <property type="term" value="C:plasma membrane"/>
    <property type="evidence" value="ECO:0007669"/>
    <property type="project" value="UniProtKB-SubCell"/>
</dbReference>
<feature type="transmembrane region" description="Helical" evidence="7">
    <location>
        <begin position="21"/>
        <end position="42"/>
    </location>
</feature>
<comment type="subcellular location">
    <subcellularLocation>
        <location evidence="1">Cell membrane</location>
        <topology evidence="1">Multi-pass membrane protein</topology>
    </subcellularLocation>
</comment>
<feature type="transmembrane region" description="Helical" evidence="7">
    <location>
        <begin position="280"/>
        <end position="308"/>
    </location>
</feature>
<dbReference type="Pfam" id="PF12704">
    <property type="entry name" value="MacB_PCD"/>
    <property type="match status" value="1"/>
</dbReference>
<dbReference type="InterPro" id="IPR050250">
    <property type="entry name" value="Macrolide_Exporter_MacB"/>
</dbReference>
<feature type="transmembrane region" description="Helical" evidence="7">
    <location>
        <begin position="329"/>
        <end position="356"/>
    </location>
</feature>
<evidence type="ECO:0000313" key="10">
    <source>
        <dbReference type="EMBL" id="TMQ49655.1"/>
    </source>
</evidence>
<proteinExistence type="inferred from homology"/>
<dbReference type="InterPro" id="IPR003838">
    <property type="entry name" value="ABC3_permease_C"/>
</dbReference>
<gene>
    <name evidence="10" type="ORF">E6K71_04270</name>
</gene>
<dbReference type="AlphaFoldDB" id="A0A538SE49"/>
<evidence type="ECO:0000256" key="1">
    <source>
        <dbReference type="ARBA" id="ARBA00004651"/>
    </source>
</evidence>